<dbReference type="InterPro" id="IPR024520">
    <property type="entry name" value="DUF3558"/>
</dbReference>
<accession>A0ABY8XXX4</accession>
<proteinExistence type="predicted"/>
<keyword evidence="4" id="KW-1185">Reference proteome</keyword>
<gene>
    <name evidence="3" type="ORF">QP939_18410</name>
</gene>
<reference evidence="3 4" key="1">
    <citation type="submission" date="2023-06" db="EMBL/GenBank/DDBJ databases">
        <authorList>
            <person name="Oyuntsetseg B."/>
            <person name="Kim S.B."/>
        </authorList>
    </citation>
    <scope>NUCLEOTIDE SEQUENCE [LARGE SCALE GENOMIC DNA]</scope>
    <source>
        <strain evidence="3 4">2-2</strain>
    </source>
</reference>
<sequence length="190" mass="19392">MTSSRFPAILTAIAGVVLVVSACTSEVGGQANPSSTDSTASTPGTTAPAGDPNNPFASLKPCTVLDQALTGEGFPAAAPTAADAKESCATTKPRSGDVNPVDVALSLQTGRGYKNNVSNPSQASEGNVNDRAAVEVREPRQSPGQCGIWLEVKPMSRAFVLVTSGSDTNNACKLVEGFAAKIEPMLPKTN</sequence>
<dbReference type="RefSeq" id="WP_285458012.1">
    <property type="nucleotide sequence ID" value="NZ_CP127173.1"/>
</dbReference>
<protein>
    <submittedName>
        <fullName evidence="3">DUF3558 family protein</fullName>
    </submittedName>
</protein>
<dbReference type="EMBL" id="CP127173">
    <property type="protein sequence ID" value="WIV60437.1"/>
    <property type="molecule type" value="Genomic_DNA"/>
</dbReference>
<dbReference type="Proteomes" id="UP001227101">
    <property type="component" value="Chromosome"/>
</dbReference>
<feature type="compositionally biased region" description="Low complexity" evidence="1">
    <location>
        <begin position="31"/>
        <end position="53"/>
    </location>
</feature>
<evidence type="ECO:0000313" key="3">
    <source>
        <dbReference type="EMBL" id="WIV60437.1"/>
    </source>
</evidence>
<evidence type="ECO:0000313" key="4">
    <source>
        <dbReference type="Proteomes" id="UP001227101"/>
    </source>
</evidence>
<dbReference type="PROSITE" id="PS51257">
    <property type="entry name" value="PROKAR_LIPOPROTEIN"/>
    <property type="match status" value="1"/>
</dbReference>
<dbReference type="Pfam" id="PF12079">
    <property type="entry name" value="DUF3558"/>
    <property type="match status" value="1"/>
</dbReference>
<evidence type="ECO:0000256" key="2">
    <source>
        <dbReference type="SAM" id="SignalP"/>
    </source>
</evidence>
<organism evidence="3 4">
    <name type="scientific">Amycolatopsis nalaikhensis</name>
    <dbReference type="NCBI Taxonomy" id="715472"/>
    <lineage>
        <taxon>Bacteria</taxon>
        <taxon>Bacillati</taxon>
        <taxon>Actinomycetota</taxon>
        <taxon>Actinomycetes</taxon>
        <taxon>Pseudonocardiales</taxon>
        <taxon>Pseudonocardiaceae</taxon>
        <taxon>Amycolatopsis</taxon>
    </lineage>
</organism>
<name>A0ABY8XXX4_9PSEU</name>
<feature type="chain" id="PRO_5045308204" evidence="2">
    <location>
        <begin position="23"/>
        <end position="190"/>
    </location>
</feature>
<keyword evidence="2" id="KW-0732">Signal</keyword>
<feature type="region of interest" description="Disordered" evidence="1">
    <location>
        <begin position="27"/>
        <end position="58"/>
    </location>
</feature>
<evidence type="ECO:0000256" key="1">
    <source>
        <dbReference type="SAM" id="MobiDB-lite"/>
    </source>
</evidence>
<feature type="signal peptide" evidence="2">
    <location>
        <begin position="1"/>
        <end position="22"/>
    </location>
</feature>